<keyword evidence="2" id="KW-0813">Transport</keyword>
<comment type="subcellular location">
    <subcellularLocation>
        <location evidence="1">Cell membrane</location>
        <topology evidence="1">Multi-pass membrane protein</topology>
    </subcellularLocation>
</comment>
<reference evidence="11 12" key="1">
    <citation type="submission" date="2017-07" db="EMBL/GenBank/DDBJ databases">
        <title>Genome Sequence of Antarctobacter heliothermus Strain SMS3 Isolated from a culture of the Diatom Skeletonema marinoi.</title>
        <authorList>
            <person name="Topel M."/>
            <person name="Pinder M.I.M."/>
            <person name="Johansson O.N."/>
            <person name="Kourtchenko O."/>
            <person name="Godhe A."/>
            <person name="Clarke A.K."/>
        </authorList>
    </citation>
    <scope>NUCLEOTIDE SEQUENCE [LARGE SCALE GENOMIC DNA]</scope>
    <source>
        <strain evidence="11 12">SMS3</strain>
    </source>
</reference>
<evidence type="ECO:0000256" key="5">
    <source>
        <dbReference type="ARBA" id="ARBA00022692"/>
    </source>
</evidence>
<dbReference type="GO" id="GO:0015192">
    <property type="term" value="F:L-phenylalanine transmembrane transporter activity"/>
    <property type="evidence" value="ECO:0007669"/>
    <property type="project" value="TreeGrafter"/>
</dbReference>
<feature type="transmembrane region" description="Helical" evidence="10">
    <location>
        <begin position="247"/>
        <end position="265"/>
    </location>
</feature>
<feature type="transmembrane region" description="Helical" evidence="10">
    <location>
        <begin position="35"/>
        <end position="55"/>
    </location>
</feature>
<dbReference type="RefSeq" id="WP_094035172.1">
    <property type="nucleotide sequence ID" value="NZ_CP022540.1"/>
</dbReference>
<protein>
    <submittedName>
        <fullName evidence="11">High-affinity branched-chain amino acid transport system permease protein LivH</fullName>
    </submittedName>
</protein>
<evidence type="ECO:0000256" key="3">
    <source>
        <dbReference type="ARBA" id="ARBA00022475"/>
    </source>
</evidence>
<dbReference type="Proteomes" id="UP000203589">
    <property type="component" value="Chromosome"/>
</dbReference>
<dbReference type="Pfam" id="PF02653">
    <property type="entry name" value="BPD_transp_2"/>
    <property type="match status" value="1"/>
</dbReference>
<dbReference type="GO" id="GO:0015808">
    <property type="term" value="P:L-alanine transport"/>
    <property type="evidence" value="ECO:0007669"/>
    <property type="project" value="TreeGrafter"/>
</dbReference>
<gene>
    <name evidence="11" type="primary">livH</name>
    <name evidence="11" type="ORF">ANTHELSMS3_02570</name>
</gene>
<feature type="transmembrane region" description="Helical" evidence="10">
    <location>
        <begin position="6"/>
        <end position="28"/>
    </location>
</feature>
<dbReference type="OrthoDB" id="9807115at2"/>
<dbReference type="KEGG" id="aht:ANTHELSMS3_02570"/>
<dbReference type="GO" id="GO:1903806">
    <property type="term" value="P:L-isoleucine import across plasma membrane"/>
    <property type="evidence" value="ECO:0007669"/>
    <property type="project" value="TreeGrafter"/>
</dbReference>
<feature type="transmembrane region" description="Helical" evidence="10">
    <location>
        <begin position="93"/>
        <end position="117"/>
    </location>
</feature>
<dbReference type="PANTHER" id="PTHR11795:SF371">
    <property type="entry name" value="HIGH-AFFINITY BRANCHED-CHAIN AMINO ACID TRANSPORT SYSTEM PERMEASE PROTEIN LIVH"/>
    <property type="match status" value="1"/>
</dbReference>
<keyword evidence="6" id="KW-0029">Amino-acid transport</keyword>
<keyword evidence="3" id="KW-1003">Cell membrane</keyword>
<keyword evidence="12" id="KW-1185">Reference proteome</keyword>
<feature type="transmembrane region" description="Helical" evidence="10">
    <location>
        <begin position="61"/>
        <end position="81"/>
    </location>
</feature>
<evidence type="ECO:0000256" key="4">
    <source>
        <dbReference type="ARBA" id="ARBA00022519"/>
    </source>
</evidence>
<evidence type="ECO:0000256" key="1">
    <source>
        <dbReference type="ARBA" id="ARBA00004651"/>
    </source>
</evidence>
<feature type="transmembrane region" description="Helical" evidence="10">
    <location>
        <begin position="215"/>
        <end position="240"/>
    </location>
</feature>
<keyword evidence="5 10" id="KW-0812">Transmembrane</keyword>
<dbReference type="GO" id="GO:0042941">
    <property type="term" value="P:D-alanine transmembrane transport"/>
    <property type="evidence" value="ECO:0007669"/>
    <property type="project" value="TreeGrafter"/>
</dbReference>
<feature type="transmembrane region" description="Helical" evidence="10">
    <location>
        <begin position="271"/>
        <end position="290"/>
    </location>
</feature>
<evidence type="ECO:0000256" key="7">
    <source>
        <dbReference type="ARBA" id="ARBA00022989"/>
    </source>
</evidence>
<evidence type="ECO:0000256" key="6">
    <source>
        <dbReference type="ARBA" id="ARBA00022970"/>
    </source>
</evidence>
<keyword evidence="7 10" id="KW-1133">Transmembrane helix</keyword>
<dbReference type="GO" id="GO:0015188">
    <property type="term" value="F:L-isoleucine transmembrane transporter activity"/>
    <property type="evidence" value="ECO:0007669"/>
    <property type="project" value="TreeGrafter"/>
</dbReference>
<keyword evidence="8 10" id="KW-0472">Membrane</keyword>
<dbReference type="GO" id="GO:0005304">
    <property type="term" value="F:L-valine transmembrane transporter activity"/>
    <property type="evidence" value="ECO:0007669"/>
    <property type="project" value="TreeGrafter"/>
</dbReference>
<proteinExistence type="inferred from homology"/>
<evidence type="ECO:0000256" key="10">
    <source>
        <dbReference type="SAM" id="Phobius"/>
    </source>
</evidence>
<organism evidence="11 12">
    <name type="scientific">Antarctobacter heliothermus</name>
    <dbReference type="NCBI Taxonomy" id="74033"/>
    <lineage>
        <taxon>Bacteria</taxon>
        <taxon>Pseudomonadati</taxon>
        <taxon>Pseudomonadota</taxon>
        <taxon>Alphaproteobacteria</taxon>
        <taxon>Rhodobacterales</taxon>
        <taxon>Roseobacteraceae</taxon>
        <taxon>Antarctobacter</taxon>
    </lineage>
</organism>
<accession>A0A222E4Y7</accession>
<sequence>MQVIVNSMIYASQIAVIALGVSMCYSILRFTNFAQIQYAVVGGYLLYVLSALLGLPILPAAILAMAGTGLLAVAIDMLVFAKMREATAESKMIASWGVALFIRSVIAAIFGGSALYIETNISLLPLSGVFITSLDIFVVLASLGSMVVLHLALVRTRLGTALRAMSSNLGLSRARGIPTETMIRLMWFIVGAFAAMGGILVALQTQLTPNMDLSILLPVFAAVAIGGMSNIFGAVAGAFLLSFTQNVLIAIDFGSLLGGNPWYLPAQFKDLVAVTALVIVLMANLQGRLARWGKATA</sequence>
<evidence type="ECO:0000256" key="2">
    <source>
        <dbReference type="ARBA" id="ARBA00022448"/>
    </source>
</evidence>
<evidence type="ECO:0000313" key="11">
    <source>
        <dbReference type="EMBL" id="ASP21232.1"/>
    </source>
</evidence>
<evidence type="ECO:0000256" key="9">
    <source>
        <dbReference type="ARBA" id="ARBA00037998"/>
    </source>
</evidence>
<dbReference type="CDD" id="cd06582">
    <property type="entry name" value="TM_PBP1_LivH_like"/>
    <property type="match status" value="1"/>
</dbReference>
<dbReference type="GO" id="GO:0005886">
    <property type="term" value="C:plasma membrane"/>
    <property type="evidence" value="ECO:0007669"/>
    <property type="project" value="UniProtKB-SubCell"/>
</dbReference>
<evidence type="ECO:0000256" key="8">
    <source>
        <dbReference type="ARBA" id="ARBA00023136"/>
    </source>
</evidence>
<evidence type="ECO:0000313" key="12">
    <source>
        <dbReference type="Proteomes" id="UP000203589"/>
    </source>
</evidence>
<name>A0A222E4Y7_9RHOB</name>
<dbReference type="PANTHER" id="PTHR11795">
    <property type="entry name" value="BRANCHED-CHAIN AMINO ACID TRANSPORT SYSTEM PERMEASE PROTEIN LIVH"/>
    <property type="match status" value="1"/>
</dbReference>
<dbReference type="AlphaFoldDB" id="A0A222E4Y7"/>
<feature type="transmembrane region" description="Helical" evidence="10">
    <location>
        <begin position="185"/>
        <end position="203"/>
    </location>
</feature>
<dbReference type="EMBL" id="CP022540">
    <property type="protein sequence ID" value="ASP21232.1"/>
    <property type="molecule type" value="Genomic_DNA"/>
</dbReference>
<feature type="transmembrane region" description="Helical" evidence="10">
    <location>
        <begin position="129"/>
        <end position="153"/>
    </location>
</feature>
<dbReference type="GO" id="GO:0015190">
    <property type="term" value="F:L-leucine transmembrane transporter activity"/>
    <property type="evidence" value="ECO:0007669"/>
    <property type="project" value="TreeGrafter"/>
</dbReference>
<keyword evidence="4" id="KW-0997">Cell inner membrane</keyword>
<comment type="similarity">
    <text evidence="9">Belongs to the binding-protein-dependent transport system permease family. LivHM subfamily.</text>
</comment>
<dbReference type="InterPro" id="IPR001851">
    <property type="entry name" value="ABC_transp_permease"/>
</dbReference>
<dbReference type="InterPro" id="IPR052157">
    <property type="entry name" value="BCAA_transport_permease"/>
</dbReference>